<dbReference type="SUPFAM" id="SSF54631">
    <property type="entry name" value="CBS-domain pair"/>
    <property type="match status" value="1"/>
</dbReference>
<dbReference type="InterPro" id="IPR001807">
    <property type="entry name" value="ClC"/>
</dbReference>
<feature type="transmembrane region" description="Helical" evidence="8">
    <location>
        <begin position="1068"/>
        <end position="1089"/>
    </location>
</feature>
<keyword evidence="8" id="KW-0406">Ion transport</keyword>
<comment type="caution">
    <text evidence="11">The sequence shown here is derived from an EMBL/GenBank/DDBJ whole genome shotgun (WGS) entry which is preliminary data.</text>
</comment>
<dbReference type="InterPro" id="IPR015915">
    <property type="entry name" value="Kelch-typ_b-propeller"/>
</dbReference>
<dbReference type="GO" id="GO:0005737">
    <property type="term" value="C:cytoplasm"/>
    <property type="evidence" value="ECO:0007669"/>
    <property type="project" value="TreeGrafter"/>
</dbReference>
<comment type="similarity">
    <text evidence="8">Belongs to the chloride channel (TC 2.A.49) family.</text>
</comment>
<feature type="transmembrane region" description="Helical" evidence="8">
    <location>
        <begin position="1162"/>
        <end position="1182"/>
    </location>
</feature>
<dbReference type="Gene3D" id="1.10.3080.10">
    <property type="entry name" value="Clc chloride channel"/>
    <property type="match status" value="1"/>
</dbReference>
<evidence type="ECO:0000256" key="6">
    <source>
        <dbReference type="ARBA" id="ARBA00023136"/>
    </source>
</evidence>
<dbReference type="PANTHER" id="PTHR15526">
    <property type="entry name" value="MUSKELIN"/>
    <property type="match status" value="1"/>
</dbReference>
<dbReference type="InterPro" id="IPR046342">
    <property type="entry name" value="CBS_dom_sf"/>
</dbReference>
<dbReference type="EMBL" id="QEAP01000289">
    <property type="protein sequence ID" value="TPX70296.1"/>
    <property type="molecule type" value="Genomic_DNA"/>
</dbReference>
<dbReference type="SMART" id="SM00667">
    <property type="entry name" value="LisH"/>
    <property type="match status" value="1"/>
</dbReference>
<keyword evidence="7" id="KW-0129">CBS domain</keyword>
<feature type="transmembrane region" description="Helical" evidence="8">
    <location>
        <begin position="1109"/>
        <end position="1126"/>
    </location>
</feature>
<feature type="transmembrane region" description="Helical" evidence="8">
    <location>
        <begin position="821"/>
        <end position="845"/>
    </location>
</feature>
<evidence type="ECO:0000256" key="8">
    <source>
        <dbReference type="RuleBase" id="RU361221"/>
    </source>
</evidence>
<reference evidence="11 12" key="1">
    <citation type="journal article" date="2019" name="Sci. Rep.">
        <title>Comparative genomics of chytrid fungi reveal insights into the obligate biotrophic and pathogenic lifestyle of Synchytrium endobioticum.</title>
        <authorList>
            <person name="van de Vossenberg B.T.L.H."/>
            <person name="Warris S."/>
            <person name="Nguyen H.D.T."/>
            <person name="van Gent-Pelzer M.P.E."/>
            <person name="Joly D.L."/>
            <person name="van de Geest H.C."/>
            <person name="Bonants P.J.M."/>
            <person name="Smith D.S."/>
            <person name="Levesque C.A."/>
            <person name="van der Lee T.A.J."/>
        </authorList>
    </citation>
    <scope>NUCLEOTIDE SEQUENCE [LARGE SCALE GENOMIC DNA]</scope>
    <source>
        <strain evidence="11 12">CBS 675.73</strain>
    </source>
</reference>
<organism evidence="11 12">
    <name type="scientific">Chytriomyces confervae</name>
    <dbReference type="NCBI Taxonomy" id="246404"/>
    <lineage>
        <taxon>Eukaryota</taxon>
        <taxon>Fungi</taxon>
        <taxon>Fungi incertae sedis</taxon>
        <taxon>Chytridiomycota</taxon>
        <taxon>Chytridiomycota incertae sedis</taxon>
        <taxon>Chytridiomycetes</taxon>
        <taxon>Chytridiales</taxon>
        <taxon>Chytriomycetaceae</taxon>
        <taxon>Chytriomyces</taxon>
    </lineage>
</organism>
<dbReference type="Pfam" id="PF06588">
    <property type="entry name" value="Muskelin_N"/>
    <property type="match status" value="1"/>
</dbReference>
<feature type="transmembrane region" description="Helical" evidence="8">
    <location>
        <begin position="893"/>
        <end position="915"/>
    </location>
</feature>
<feature type="compositionally biased region" description="Polar residues" evidence="9">
    <location>
        <begin position="1"/>
        <end position="17"/>
    </location>
</feature>
<evidence type="ECO:0000259" key="10">
    <source>
        <dbReference type="PROSITE" id="PS51371"/>
    </source>
</evidence>
<keyword evidence="8" id="KW-0868">Chloride</keyword>
<keyword evidence="6 8" id="KW-0472">Membrane</keyword>
<keyword evidence="3 8" id="KW-0812">Transmembrane</keyword>
<dbReference type="Gene3D" id="2.60.120.260">
    <property type="entry name" value="Galactose-binding domain-like"/>
    <property type="match status" value="1"/>
</dbReference>
<evidence type="ECO:0000256" key="1">
    <source>
        <dbReference type="ARBA" id="ARBA00004141"/>
    </source>
</evidence>
<feature type="domain" description="CBS" evidence="10">
    <location>
        <begin position="1415"/>
        <end position="1470"/>
    </location>
</feature>
<protein>
    <recommendedName>
        <fullName evidence="8">Chloride channel protein</fullName>
    </recommendedName>
</protein>
<feature type="domain" description="CBS" evidence="10">
    <location>
        <begin position="1320"/>
        <end position="1384"/>
    </location>
</feature>
<gene>
    <name evidence="11" type="ORF">CcCBS67573_g06585</name>
</gene>
<keyword evidence="12" id="KW-1185">Reference proteome</keyword>
<keyword evidence="5 8" id="KW-1133">Transmembrane helix</keyword>
<evidence type="ECO:0000313" key="11">
    <source>
        <dbReference type="EMBL" id="TPX70296.1"/>
    </source>
</evidence>
<feature type="transmembrane region" description="Helical" evidence="8">
    <location>
        <begin position="995"/>
        <end position="1019"/>
    </location>
</feature>
<dbReference type="PROSITE" id="PS51371">
    <property type="entry name" value="CBS"/>
    <property type="match status" value="2"/>
</dbReference>
<dbReference type="Pfam" id="PF00571">
    <property type="entry name" value="CBS"/>
    <property type="match status" value="1"/>
</dbReference>
<evidence type="ECO:0000256" key="3">
    <source>
        <dbReference type="ARBA" id="ARBA00022692"/>
    </source>
</evidence>
<dbReference type="CDD" id="cd03684">
    <property type="entry name" value="ClC_3_like"/>
    <property type="match status" value="1"/>
</dbReference>
<feature type="transmembrane region" description="Helical" evidence="8">
    <location>
        <begin position="1265"/>
        <end position="1282"/>
    </location>
</feature>
<keyword evidence="8" id="KW-0813">Transport</keyword>
<dbReference type="SUPFAM" id="SSF81340">
    <property type="entry name" value="Clc chloride channel"/>
    <property type="match status" value="1"/>
</dbReference>
<evidence type="ECO:0000256" key="4">
    <source>
        <dbReference type="ARBA" id="ARBA00022737"/>
    </source>
</evidence>
<comment type="subcellular location">
    <subcellularLocation>
        <location evidence="1 8">Membrane</location>
        <topology evidence="1 8">Multi-pass membrane protein</topology>
    </subcellularLocation>
</comment>
<dbReference type="Gene3D" id="3.10.580.10">
    <property type="entry name" value="CBS-domain"/>
    <property type="match status" value="1"/>
</dbReference>
<dbReference type="Pfam" id="PF00654">
    <property type="entry name" value="Voltage_CLC"/>
    <property type="match status" value="1"/>
</dbReference>
<proteinExistence type="inferred from homology"/>
<dbReference type="InterPro" id="IPR008979">
    <property type="entry name" value="Galactose-bd-like_sf"/>
</dbReference>
<dbReference type="SMART" id="SM00116">
    <property type="entry name" value="CBS"/>
    <property type="match status" value="2"/>
</dbReference>
<keyword evidence="4" id="KW-0677">Repeat</keyword>
<evidence type="ECO:0000256" key="5">
    <source>
        <dbReference type="ARBA" id="ARBA00022989"/>
    </source>
</evidence>
<dbReference type="STRING" id="246404.A0A507F4E3"/>
<accession>A0A507F4E3</accession>
<sequence>MMHTTPKTSGHLISTTPQPNPTPAGHSVTRLGYDVAAWSSHSANYHPRHVLVNRPSDQSSRWSSGSNNQLQYITLKLDRICVVQTITFGKYHKVHVCNLKEFKVFGGLSPNNMTELLHAGLRNDSEAETFSLKHKVNDVVFPCQYIKIAPHLAWGPNFNFSIWFVELKGISQPEHVDKIYWDYVNYRENEVIRLCMKHFRQRNYLDAFECLQKRTQLQLEDPLLTQLHDSLVMNGDFSVAEDIVQQAYTRDLYTEYVRECSYKPEWRRIKHEVTETPCMRGGHQMCMDSDAGLIYLFGGWDGQKDLNDFWSYNVVSKQWTCISLDTRRMDGPGPRSCHKICFDTGTRSIYTMGRYVDPENRPNVNLDNDFWRYDIETARWSRISFNTQAEGGPELIYDHQMVVDPESETLFVFGGRTISPDANQTLYSGLYAYSQKNNTWRLLRTDASQPENSIQLKSRIGHSMLLNSKTRELYIFAGQRNKDYLSDFYTYDIATDTVHEVSRDYSKQGGPDAGFTQRATMDTDFGEFYILSGLQKDKNSTQESVKNSFWSYSLRRAKWTRVYHNENTGADYWSRMKDLEPCPRFAHQLVYDHVRKCHYLFGGNPGDTSNLNLRLDDFWELHLIRPTSEDVLRRAKFRIRRQQFREICQSGNTSQALDYLRSEVSAVVNHSDETESAEFRDLTQHLFNWKKVPAKNAAAIQASSVALSSSGLASGGMVAMDEMRTLSNEGSNPFQSRTELYELLLEYFPTSMREPKGNIVDLIDMAPFNETGHSDTTRPSEGTDAFDTIDWMNDVAADHKRRRALENLSPLESAFESMQSWLLVSAVGIAVGLVAAFIDIVAAWLTDVRLGHCIGEWYLPKGICCTGYPAEECPKWIDWSNTFYGPDAYIINYLFYIVFSTLFAAATAVMVVTIAPKAAGSGSAEVKTILGGFIIRDFLDFPTLLVKAIGLPLTVASGLAVGKEGPMIHVASCLGAILPDFFPKYRFNEGRKREILSAAAGCGVAVAFGAPIGGVLFSLEELSSFFPAKTMLRSYFCALVGCVTLQLVDPYRGKRVLIEVTYTRNWHFFETGAFLILGVFGGLSGAFVIKMAGFVGRLRKRSWVRLFPVREVVVVASMTALVGYLNPFTRIDSSELLEVLFKECEEFDFNGMCKLNNRGWTILLLVLALATKLGLTIVSLGLKVPAGIFIPSMVWGALFGRLVGIWMQSFQQAWPDLPMFSVCRPDTPCVTPGMYALLGAFGALGGVTRLTLALTVIMFELTGTLTYIVPCMIVLMVTKLVGDAFGKGGMTDAAIHANNLPFLEVAEDEHTGGRPVLQAMTPFSELTVLKSTLMTVEEAEQVLAENCAGFKGYPVVRSARGREFLGFVQAVDVWQAIQDAQHNFGGAVEESGRAGESFTGLRHVSDVMVDLAPYMNRTPLTVHPKMHLEAVLDMFKKLGPRYIVVLFNGRLEGIVTKKDMLRAVHEGKEEDLEDSRSLLQDTQSLLGDTFALLPRRGRLFQRNG</sequence>
<dbReference type="Proteomes" id="UP000320333">
    <property type="component" value="Unassembled WGS sequence"/>
</dbReference>
<dbReference type="SUPFAM" id="SSF49785">
    <property type="entry name" value="Galactose-binding domain-like"/>
    <property type="match status" value="1"/>
</dbReference>
<evidence type="ECO:0000256" key="2">
    <source>
        <dbReference type="ARBA" id="ARBA00022441"/>
    </source>
</evidence>
<evidence type="ECO:0000256" key="7">
    <source>
        <dbReference type="PROSITE-ProRule" id="PRU00703"/>
    </source>
</evidence>
<keyword evidence="2" id="KW-0880">Kelch repeat</keyword>
<dbReference type="SUPFAM" id="SSF117281">
    <property type="entry name" value="Kelch motif"/>
    <property type="match status" value="1"/>
</dbReference>
<dbReference type="InterPro" id="IPR006594">
    <property type="entry name" value="LisH"/>
</dbReference>
<dbReference type="GO" id="GO:0005254">
    <property type="term" value="F:chloride channel activity"/>
    <property type="evidence" value="ECO:0007669"/>
    <property type="project" value="UniProtKB-UniRule"/>
</dbReference>
<feature type="transmembrane region" description="Helical" evidence="8">
    <location>
        <begin position="1234"/>
        <end position="1259"/>
    </location>
</feature>
<evidence type="ECO:0000313" key="12">
    <source>
        <dbReference type="Proteomes" id="UP000320333"/>
    </source>
</evidence>
<dbReference type="Pfam" id="PF24681">
    <property type="entry name" value="Kelch_KLHDC2_KLHL20_DRC7"/>
    <property type="match status" value="1"/>
</dbReference>
<feature type="transmembrane region" description="Helical" evidence="8">
    <location>
        <begin position="1188"/>
        <end position="1207"/>
    </location>
</feature>
<evidence type="ECO:0000256" key="9">
    <source>
        <dbReference type="SAM" id="MobiDB-lite"/>
    </source>
</evidence>
<dbReference type="OrthoDB" id="10052615at2759"/>
<dbReference type="InterPro" id="IPR000644">
    <property type="entry name" value="CBS_dom"/>
</dbReference>
<comment type="caution">
    <text evidence="8">Lacks conserved residue(s) required for the propagation of feature annotation.</text>
</comment>
<feature type="region of interest" description="Disordered" evidence="9">
    <location>
        <begin position="1"/>
        <end position="27"/>
    </location>
</feature>
<dbReference type="InterPro" id="IPR014743">
    <property type="entry name" value="Cl-channel_core"/>
</dbReference>
<dbReference type="InterPro" id="IPR052456">
    <property type="entry name" value="CTLH_complex_component"/>
</dbReference>
<name>A0A507F4E3_9FUNG</name>
<dbReference type="FunFam" id="1.10.3080.10:FF:000011">
    <property type="entry name" value="Chloride channel protein"/>
    <property type="match status" value="1"/>
</dbReference>
<dbReference type="PANTHER" id="PTHR15526:SF5">
    <property type="entry name" value="MUSKELIN"/>
    <property type="match status" value="1"/>
</dbReference>
<dbReference type="Gene3D" id="2.120.10.80">
    <property type="entry name" value="Kelch-type beta propeller"/>
    <property type="match status" value="2"/>
</dbReference>
<dbReference type="GO" id="GO:0016020">
    <property type="term" value="C:membrane"/>
    <property type="evidence" value="ECO:0007669"/>
    <property type="project" value="UniProtKB-SubCell"/>
</dbReference>
<dbReference type="PROSITE" id="PS50896">
    <property type="entry name" value="LISH"/>
    <property type="match status" value="1"/>
</dbReference>
<dbReference type="InterPro" id="IPR010565">
    <property type="entry name" value="Muskelin_N"/>
</dbReference>
<dbReference type="CDD" id="cd04591">
    <property type="entry name" value="CBS_pair_voltage-gated_CLC_euk_bac"/>
    <property type="match status" value="1"/>
</dbReference>
<dbReference type="PRINTS" id="PR00762">
    <property type="entry name" value="CLCHANNEL"/>
</dbReference>